<dbReference type="Proteomes" id="UP001319827">
    <property type="component" value="Chromosome"/>
</dbReference>
<proteinExistence type="predicted"/>
<reference evidence="1 2" key="2">
    <citation type="journal article" date="2021" name="Int. J. Syst. Evol. Microbiol.">
        <title>Isolation and Polyphasic Characterization of Desulfuromonas versatilis sp. Nov., an Electrogenic Bacteria Capable of Versatile Metabolism Isolated from a Graphene Oxide-Reducing Enrichment Culture.</title>
        <authorList>
            <person name="Xie L."/>
            <person name="Yoshida N."/>
            <person name="Ishii S."/>
            <person name="Meng L."/>
        </authorList>
    </citation>
    <scope>NUCLEOTIDE SEQUENCE [LARGE SCALE GENOMIC DNA]</scope>
    <source>
        <strain evidence="1 2">NIT-T3</strain>
    </source>
</reference>
<evidence type="ECO:0000313" key="1">
    <source>
        <dbReference type="EMBL" id="BCR04790.1"/>
    </source>
</evidence>
<keyword evidence="2" id="KW-1185">Reference proteome</keyword>
<evidence type="ECO:0000313" key="2">
    <source>
        <dbReference type="Proteomes" id="UP001319827"/>
    </source>
</evidence>
<dbReference type="Gene3D" id="3.90.580.10">
    <property type="entry name" value="Zinc finger, CHC2-type domain"/>
    <property type="match status" value="1"/>
</dbReference>
<dbReference type="SUPFAM" id="SSF57783">
    <property type="entry name" value="Zinc beta-ribbon"/>
    <property type="match status" value="1"/>
</dbReference>
<evidence type="ECO:0008006" key="3">
    <source>
        <dbReference type="Google" id="ProtNLM"/>
    </source>
</evidence>
<dbReference type="RefSeq" id="WP_221252239.1">
    <property type="nucleotide sequence ID" value="NZ_AP024355.1"/>
</dbReference>
<accession>A0ABM8HUQ7</accession>
<gene>
    <name evidence="1" type="ORF">DESUT3_18590</name>
</gene>
<name>A0ABM8HUQ7_9BACT</name>
<dbReference type="InterPro" id="IPR036977">
    <property type="entry name" value="DNA_primase_Znf_CHC2"/>
</dbReference>
<dbReference type="EMBL" id="AP024355">
    <property type="protein sequence ID" value="BCR04790.1"/>
    <property type="molecule type" value="Genomic_DNA"/>
</dbReference>
<sequence>MTEDRRSWDLQVERSHAVEKVAADLGLLGAGRHFFCPGCQPDGTGTPELVIKGGDFQCFRCGAQGDVVGLVKLAKNCDLDAAIAWLARETEDPQGTGPGM</sequence>
<protein>
    <recommendedName>
        <fullName evidence="3">Zinc finger CHC2-type domain-containing protein</fullName>
    </recommendedName>
</protein>
<organism evidence="1 2">
    <name type="scientific">Desulfuromonas versatilis</name>
    <dbReference type="NCBI Taxonomy" id="2802975"/>
    <lineage>
        <taxon>Bacteria</taxon>
        <taxon>Pseudomonadati</taxon>
        <taxon>Thermodesulfobacteriota</taxon>
        <taxon>Desulfuromonadia</taxon>
        <taxon>Desulfuromonadales</taxon>
        <taxon>Desulfuromonadaceae</taxon>
        <taxon>Desulfuromonas</taxon>
    </lineage>
</organism>
<reference evidence="1 2" key="1">
    <citation type="journal article" date="2016" name="C (Basel)">
        <title>Selective Growth of and Electricity Production by Marine Exoelectrogenic Bacteria in Self-Aggregated Hydrogel of Microbially Reduced Graphene Oxide.</title>
        <authorList>
            <person name="Yoshida N."/>
            <person name="Goto Y."/>
            <person name="Miyata Y."/>
        </authorList>
    </citation>
    <scope>NUCLEOTIDE SEQUENCE [LARGE SCALE GENOMIC DNA]</scope>
    <source>
        <strain evidence="1 2">NIT-T3</strain>
    </source>
</reference>